<proteinExistence type="inferred from homology"/>
<accession>A0A6J7VHV5</accession>
<dbReference type="SUPFAM" id="SSF103473">
    <property type="entry name" value="MFS general substrate transporter"/>
    <property type="match status" value="1"/>
</dbReference>
<keyword evidence="6 8" id="KW-1133">Transmembrane helix</keyword>
<feature type="transmembrane region" description="Helical" evidence="8">
    <location>
        <begin position="275"/>
        <end position="296"/>
    </location>
</feature>
<feature type="transmembrane region" description="Helical" evidence="8">
    <location>
        <begin position="41"/>
        <end position="60"/>
    </location>
</feature>
<organism evidence="13">
    <name type="scientific">freshwater metagenome</name>
    <dbReference type="NCBI Taxonomy" id="449393"/>
    <lineage>
        <taxon>unclassified sequences</taxon>
        <taxon>metagenomes</taxon>
        <taxon>ecological metagenomes</taxon>
    </lineage>
</organism>
<comment type="subcellular location">
    <subcellularLocation>
        <location evidence="1">Cell membrane</location>
        <topology evidence="1">Multi-pass membrane protein</topology>
    </subcellularLocation>
</comment>
<feature type="transmembrane region" description="Helical" evidence="8">
    <location>
        <begin position="209"/>
        <end position="229"/>
    </location>
</feature>
<feature type="transmembrane region" description="Helical" evidence="8">
    <location>
        <begin position="7"/>
        <end position="29"/>
    </location>
</feature>
<dbReference type="InterPro" id="IPR004812">
    <property type="entry name" value="Efflux_drug-R_Bcr/CmlA"/>
</dbReference>
<dbReference type="AlphaFoldDB" id="A0A6J7VHV5"/>
<sequence length="399" mass="42940">MKSRQHLPLLGALMSLVPVTIDAYLPALPMLEQDFGSTTTFIQYSVMACLLGSATGQLFVGSISDSYGRRPTLFWGLSLFTLASLACAWAPSISIFLALRFLQGVTSSVGTVMSRAVVRDLLDGNSAARAYSALMIIMGVAPIVSPIIGSTLLGFASWRSIFYFLAFFGLILISLVLITLPETLPKERRIPTNRAAKREARNLVFRDPLFRMSVLASAFVNGTLLVYLSTSTFALQRAFNISPQLFSILFAANSVGIIAAGQSNRRLLLNYGPATMLRFGCAWGAFWGLLLAIYSHTNQPRLWISVALLLLTMSTIGFAFANCIALATHHHAARAGTAAGYFGASQTFLGALFAAGANAVSATFTGMAYELFIPMAIAAIVIIPFLPRYAPTFVRAANS</sequence>
<dbReference type="EMBL" id="CAEZXN010000051">
    <property type="protein sequence ID" value="CAB4707258.1"/>
    <property type="molecule type" value="Genomic_DNA"/>
</dbReference>
<feature type="transmembrane region" description="Helical" evidence="8">
    <location>
        <begin position="72"/>
        <end position="91"/>
    </location>
</feature>
<dbReference type="EMBL" id="CAFBAA010000006">
    <property type="protein sequence ID" value="CAB4841423.1"/>
    <property type="molecule type" value="Genomic_DNA"/>
</dbReference>
<evidence type="ECO:0000313" key="13">
    <source>
        <dbReference type="EMBL" id="CAB5075617.1"/>
    </source>
</evidence>
<feature type="domain" description="Major facilitator superfamily (MFS) profile" evidence="9">
    <location>
        <begin position="1"/>
        <end position="391"/>
    </location>
</feature>
<dbReference type="PANTHER" id="PTHR23502:SF132">
    <property type="entry name" value="POLYAMINE TRANSPORTER 2-RELATED"/>
    <property type="match status" value="1"/>
</dbReference>
<keyword evidence="4" id="KW-1003">Cell membrane</keyword>
<feature type="transmembrane region" description="Helical" evidence="8">
    <location>
        <begin position="302"/>
        <end position="327"/>
    </location>
</feature>
<evidence type="ECO:0000256" key="1">
    <source>
        <dbReference type="ARBA" id="ARBA00004651"/>
    </source>
</evidence>
<evidence type="ECO:0000313" key="11">
    <source>
        <dbReference type="EMBL" id="CAB4707258.1"/>
    </source>
</evidence>
<feature type="transmembrane region" description="Helical" evidence="8">
    <location>
        <begin position="241"/>
        <end position="263"/>
    </location>
</feature>
<feature type="transmembrane region" description="Helical" evidence="8">
    <location>
        <begin position="130"/>
        <end position="155"/>
    </location>
</feature>
<feature type="transmembrane region" description="Helical" evidence="8">
    <location>
        <begin position="366"/>
        <end position="386"/>
    </location>
</feature>
<dbReference type="GO" id="GO:0005886">
    <property type="term" value="C:plasma membrane"/>
    <property type="evidence" value="ECO:0007669"/>
    <property type="project" value="UniProtKB-SubCell"/>
</dbReference>
<dbReference type="Pfam" id="PF07690">
    <property type="entry name" value="MFS_1"/>
    <property type="match status" value="1"/>
</dbReference>
<evidence type="ECO:0000256" key="7">
    <source>
        <dbReference type="ARBA" id="ARBA00023136"/>
    </source>
</evidence>
<evidence type="ECO:0000313" key="10">
    <source>
        <dbReference type="EMBL" id="CAB4671012.1"/>
    </source>
</evidence>
<dbReference type="EMBL" id="CAEZXB010000005">
    <property type="protein sequence ID" value="CAB4671012.1"/>
    <property type="molecule type" value="Genomic_DNA"/>
</dbReference>
<feature type="transmembrane region" description="Helical" evidence="8">
    <location>
        <begin position="339"/>
        <end position="360"/>
    </location>
</feature>
<evidence type="ECO:0000256" key="5">
    <source>
        <dbReference type="ARBA" id="ARBA00022692"/>
    </source>
</evidence>
<keyword evidence="5 8" id="KW-0812">Transmembrane</keyword>
<dbReference type="CDD" id="cd17320">
    <property type="entry name" value="MFS_MdfA_MDR_like"/>
    <property type="match status" value="1"/>
</dbReference>
<dbReference type="Gene3D" id="1.20.1720.10">
    <property type="entry name" value="Multidrug resistance protein D"/>
    <property type="match status" value="1"/>
</dbReference>
<evidence type="ECO:0000256" key="8">
    <source>
        <dbReference type="SAM" id="Phobius"/>
    </source>
</evidence>
<dbReference type="InterPro" id="IPR020846">
    <property type="entry name" value="MFS_dom"/>
</dbReference>
<reference evidence="13" key="1">
    <citation type="submission" date="2020-05" db="EMBL/GenBank/DDBJ databases">
        <authorList>
            <person name="Chiriac C."/>
            <person name="Salcher M."/>
            <person name="Ghai R."/>
            <person name="Kavagutti S V."/>
        </authorList>
    </citation>
    <scope>NUCLEOTIDE SEQUENCE</scope>
</reference>
<evidence type="ECO:0000256" key="6">
    <source>
        <dbReference type="ARBA" id="ARBA00022989"/>
    </source>
</evidence>
<keyword evidence="7 8" id="KW-0472">Membrane</keyword>
<protein>
    <submittedName>
        <fullName evidence="13">Unannotated protein</fullName>
    </submittedName>
</protein>
<evidence type="ECO:0000313" key="12">
    <source>
        <dbReference type="EMBL" id="CAB4841423.1"/>
    </source>
</evidence>
<gene>
    <name evidence="10" type="ORF">UFOPK2342_00440</name>
    <name evidence="11" type="ORF">UFOPK2423_01512</name>
    <name evidence="12" type="ORF">UFOPK3266_00377</name>
    <name evidence="13" type="ORF">UFOPK4367_00829</name>
</gene>
<evidence type="ECO:0000259" key="9">
    <source>
        <dbReference type="PROSITE" id="PS50850"/>
    </source>
</evidence>
<dbReference type="InterPro" id="IPR036259">
    <property type="entry name" value="MFS_trans_sf"/>
</dbReference>
<dbReference type="PANTHER" id="PTHR23502">
    <property type="entry name" value="MAJOR FACILITATOR SUPERFAMILY"/>
    <property type="match status" value="1"/>
</dbReference>
<comment type="similarity">
    <text evidence="2">Belongs to the major facilitator superfamily. Bcr/CmlA family.</text>
</comment>
<name>A0A6J7VHV5_9ZZZZ</name>
<evidence type="ECO:0000256" key="4">
    <source>
        <dbReference type="ARBA" id="ARBA00022475"/>
    </source>
</evidence>
<dbReference type="GO" id="GO:0042910">
    <property type="term" value="F:xenobiotic transmembrane transporter activity"/>
    <property type="evidence" value="ECO:0007669"/>
    <property type="project" value="InterPro"/>
</dbReference>
<evidence type="ECO:0000256" key="2">
    <source>
        <dbReference type="ARBA" id="ARBA00006236"/>
    </source>
</evidence>
<feature type="transmembrane region" description="Helical" evidence="8">
    <location>
        <begin position="161"/>
        <end position="180"/>
    </location>
</feature>
<dbReference type="GO" id="GO:1990961">
    <property type="term" value="P:xenobiotic detoxification by transmembrane export across the plasma membrane"/>
    <property type="evidence" value="ECO:0007669"/>
    <property type="project" value="InterPro"/>
</dbReference>
<evidence type="ECO:0000256" key="3">
    <source>
        <dbReference type="ARBA" id="ARBA00022448"/>
    </source>
</evidence>
<dbReference type="EMBL" id="CAFBRC010000046">
    <property type="protein sequence ID" value="CAB5075617.1"/>
    <property type="molecule type" value="Genomic_DNA"/>
</dbReference>
<dbReference type="InterPro" id="IPR011701">
    <property type="entry name" value="MFS"/>
</dbReference>
<keyword evidence="3" id="KW-0813">Transport</keyword>
<dbReference type="PROSITE" id="PS50850">
    <property type="entry name" value="MFS"/>
    <property type="match status" value="1"/>
</dbReference>
<dbReference type="NCBIfam" id="TIGR00710">
    <property type="entry name" value="efflux_Bcr_CflA"/>
    <property type="match status" value="1"/>
</dbReference>